<dbReference type="PROSITE" id="PS01124">
    <property type="entry name" value="HTH_ARAC_FAMILY_2"/>
    <property type="match status" value="1"/>
</dbReference>
<dbReference type="RefSeq" id="WP_217942610.1">
    <property type="nucleotide sequence ID" value="NZ_JAHTGR010000006.1"/>
</dbReference>
<evidence type="ECO:0000313" key="9">
    <source>
        <dbReference type="Proteomes" id="UP001155901"/>
    </source>
</evidence>
<comment type="caution">
    <text evidence="7">The sequence shown here is derived from an EMBL/GenBank/DDBJ whole genome shotgun (WGS) entry which is preliminary data.</text>
</comment>
<keyword evidence="2" id="KW-0805">Transcription regulation</keyword>
<evidence type="ECO:0000256" key="4">
    <source>
        <dbReference type="ARBA" id="ARBA00023163"/>
    </source>
</evidence>
<gene>
    <name evidence="7" type="ORF">KVP70_12760</name>
    <name evidence="8" type="ORF">L1274_000882</name>
</gene>
<feature type="region of interest" description="Disordered" evidence="5">
    <location>
        <begin position="1"/>
        <end position="23"/>
    </location>
</feature>
<reference evidence="7" key="1">
    <citation type="submission" date="2021-07" db="EMBL/GenBank/DDBJ databases">
        <title>Characterization of violacein-producing bacteria and related species.</title>
        <authorList>
            <person name="Wilson H.S."/>
            <person name="De Leon M.E."/>
        </authorList>
    </citation>
    <scope>NUCLEOTIDE SEQUENCE</scope>
    <source>
        <strain evidence="7">HSC-15S17</strain>
    </source>
</reference>
<dbReference type="Proteomes" id="UP001155901">
    <property type="component" value="Unassembled WGS sequence"/>
</dbReference>
<evidence type="ECO:0000256" key="5">
    <source>
        <dbReference type="SAM" id="MobiDB-lite"/>
    </source>
</evidence>
<evidence type="ECO:0000256" key="2">
    <source>
        <dbReference type="ARBA" id="ARBA00023015"/>
    </source>
</evidence>
<dbReference type="GO" id="GO:0003700">
    <property type="term" value="F:DNA-binding transcription factor activity"/>
    <property type="evidence" value="ECO:0007669"/>
    <property type="project" value="InterPro"/>
</dbReference>
<dbReference type="PANTHER" id="PTHR11019:SF159">
    <property type="entry name" value="TRANSCRIPTIONAL REGULATOR-RELATED"/>
    <property type="match status" value="1"/>
</dbReference>
<dbReference type="EMBL" id="JAHTGR010000006">
    <property type="protein sequence ID" value="MBV6321812.1"/>
    <property type="molecule type" value="Genomic_DNA"/>
</dbReference>
<feature type="compositionally biased region" description="Basic and acidic residues" evidence="5">
    <location>
        <begin position="1"/>
        <end position="11"/>
    </location>
</feature>
<dbReference type="AlphaFoldDB" id="A0AA41HBG7"/>
<reference evidence="8" key="2">
    <citation type="submission" date="2022-03" db="EMBL/GenBank/DDBJ databases">
        <title>Genome Encyclopedia of Bacteria and Archaea VI: Functional Genomics of Type Strains.</title>
        <authorList>
            <person name="Whitman W."/>
        </authorList>
    </citation>
    <scope>NUCLEOTIDE SEQUENCE</scope>
    <source>
        <strain evidence="8">HSC-15S17</strain>
    </source>
</reference>
<dbReference type="CDD" id="cd06124">
    <property type="entry name" value="cupin_NimR-like_N"/>
    <property type="match status" value="1"/>
</dbReference>
<dbReference type="Pfam" id="PF12833">
    <property type="entry name" value="HTH_18"/>
    <property type="match status" value="1"/>
</dbReference>
<keyword evidence="4" id="KW-0804">Transcription</keyword>
<evidence type="ECO:0000313" key="7">
    <source>
        <dbReference type="EMBL" id="MBV6321812.1"/>
    </source>
</evidence>
<dbReference type="PANTHER" id="PTHR11019">
    <property type="entry name" value="HTH-TYPE TRANSCRIPTIONAL REGULATOR NIMR"/>
    <property type="match status" value="1"/>
</dbReference>
<evidence type="ECO:0000259" key="6">
    <source>
        <dbReference type="PROSITE" id="PS01124"/>
    </source>
</evidence>
<dbReference type="InterPro" id="IPR018060">
    <property type="entry name" value="HTH_AraC"/>
</dbReference>
<dbReference type="EMBL" id="JALJZU010000001">
    <property type="protein sequence ID" value="MCP2007194.1"/>
    <property type="molecule type" value="Genomic_DNA"/>
</dbReference>
<protein>
    <submittedName>
        <fullName evidence="8">AraC-like DNA-binding protein</fullName>
    </submittedName>
    <submittedName>
        <fullName evidence="7">Helix-turn-helix transcriptional regulator</fullName>
    </submittedName>
</protein>
<evidence type="ECO:0000256" key="3">
    <source>
        <dbReference type="ARBA" id="ARBA00023125"/>
    </source>
</evidence>
<keyword evidence="10" id="KW-1185">Reference proteome</keyword>
<evidence type="ECO:0000313" key="8">
    <source>
        <dbReference type="EMBL" id="MCP2007194.1"/>
    </source>
</evidence>
<accession>A0AA41HBG7</accession>
<organism evidence="7 9">
    <name type="scientific">Duganella violaceipulchra</name>
    <dbReference type="NCBI Taxonomy" id="2849652"/>
    <lineage>
        <taxon>Bacteria</taxon>
        <taxon>Pseudomonadati</taxon>
        <taxon>Pseudomonadota</taxon>
        <taxon>Betaproteobacteria</taxon>
        <taxon>Burkholderiales</taxon>
        <taxon>Oxalobacteraceae</taxon>
        <taxon>Telluria group</taxon>
        <taxon>Duganella</taxon>
    </lineage>
</organism>
<feature type="domain" description="HTH araC/xylS-type" evidence="6">
    <location>
        <begin position="159"/>
        <end position="260"/>
    </location>
</feature>
<keyword evidence="1" id="KW-0678">Repressor</keyword>
<evidence type="ECO:0000313" key="10">
    <source>
        <dbReference type="Proteomes" id="UP001162889"/>
    </source>
</evidence>
<keyword evidence="3" id="KW-0238">DNA-binding</keyword>
<name>A0AA41HBG7_9BURK</name>
<dbReference type="FunFam" id="1.10.10.60:FF:000132">
    <property type="entry name" value="AraC family transcriptional regulator"/>
    <property type="match status" value="1"/>
</dbReference>
<proteinExistence type="predicted"/>
<sequence length="266" mass="29307">MPENHSERLDGPELIVLRGDPGQDSEFQLGTREYDWHRHHRGQVFCVESGLVHVRTATGSWLLPPQRAGWLPPGELHKVSITGAGSGWTVLLTPAASAQLPPHPTVIGVTEIMRALVRQAATWTGQAALTPPQQRVLSVLLDELHQQPQAALHLPMPQDRRLLRITAELASAPGEGRGLADWADWAGLSARSMSRLFRSETGCSFGQWRQQFLLSIALERLAQGESVNAVSDALGYATTSNFIVMFKRHFGASPGRYFRNREAAET</sequence>
<dbReference type="Proteomes" id="UP001162889">
    <property type="component" value="Unassembled WGS sequence"/>
</dbReference>
<dbReference type="SMART" id="SM00342">
    <property type="entry name" value="HTH_ARAC"/>
    <property type="match status" value="1"/>
</dbReference>
<dbReference type="GO" id="GO:0043565">
    <property type="term" value="F:sequence-specific DNA binding"/>
    <property type="evidence" value="ECO:0007669"/>
    <property type="project" value="InterPro"/>
</dbReference>
<evidence type="ECO:0000256" key="1">
    <source>
        <dbReference type="ARBA" id="ARBA00022491"/>
    </source>
</evidence>